<dbReference type="AlphaFoldDB" id="A0AAW0GK26"/>
<dbReference type="EMBL" id="JASBNA010000007">
    <property type="protein sequence ID" value="KAK7690267.1"/>
    <property type="molecule type" value="Genomic_DNA"/>
</dbReference>
<keyword evidence="3" id="KW-1185">Reference proteome</keyword>
<feature type="compositionally biased region" description="Acidic residues" evidence="1">
    <location>
        <begin position="400"/>
        <end position="410"/>
    </location>
</feature>
<evidence type="ECO:0000256" key="1">
    <source>
        <dbReference type="SAM" id="MobiDB-lite"/>
    </source>
</evidence>
<feature type="compositionally biased region" description="Acidic residues" evidence="1">
    <location>
        <begin position="380"/>
        <end position="392"/>
    </location>
</feature>
<name>A0AAW0GK26_9APHY</name>
<gene>
    <name evidence="2" type="ORF">QCA50_006922</name>
</gene>
<organism evidence="2 3">
    <name type="scientific">Cerrena zonata</name>
    <dbReference type="NCBI Taxonomy" id="2478898"/>
    <lineage>
        <taxon>Eukaryota</taxon>
        <taxon>Fungi</taxon>
        <taxon>Dikarya</taxon>
        <taxon>Basidiomycota</taxon>
        <taxon>Agaricomycotina</taxon>
        <taxon>Agaricomycetes</taxon>
        <taxon>Polyporales</taxon>
        <taxon>Cerrenaceae</taxon>
        <taxon>Cerrena</taxon>
    </lineage>
</organism>
<protein>
    <submittedName>
        <fullName evidence="2">Uncharacterized protein</fullName>
    </submittedName>
</protein>
<proteinExistence type="predicted"/>
<evidence type="ECO:0000313" key="3">
    <source>
        <dbReference type="Proteomes" id="UP001385951"/>
    </source>
</evidence>
<feature type="region of interest" description="Disordered" evidence="1">
    <location>
        <begin position="373"/>
        <end position="448"/>
    </location>
</feature>
<reference evidence="2 3" key="1">
    <citation type="submission" date="2022-09" db="EMBL/GenBank/DDBJ databases">
        <authorList>
            <person name="Palmer J.M."/>
        </authorList>
    </citation>
    <scope>NUCLEOTIDE SEQUENCE [LARGE SCALE GENOMIC DNA]</scope>
    <source>
        <strain evidence="2 3">DSM 7382</strain>
    </source>
</reference>
<dbReference type="Proteomes" id="UP001385951">
    <property type="component" value="Unassembled WGS sequence"/>
</dbReference>
<evidence type="ECO:0000313" key="2">
    <source>
        <dbReference type="EMBL" id="KAK7690267.1"/>
    </source>
</evidence>
<comment type="caution">
    <text evidence="2">The sequence shown here is derived from an EMBL/GenBank/DDBJ whole genome shotgun (WGS) entry which is preliminary data.</text>
</comment>
<accession>A0AAW0GK26</accession>
<sequence>MSSKQLQKAKKEMEKSKKTMKILEKKLREEFLAGVTVLVDTVIPPAYYNFHDLIGYAFERNIVEAICFTEATLPQRMLNCWLFAEASEEEANLHWKHHRIYYASDEHQEDYVAFVLYDLDPKKERKIQDFIPRKTLPLLEYFIRASNNLAILSHRISAFSNNLALKKDLRIHAWYLRQAIDFYWFGIGMAWKYAYMETTFIPCDLLEYLDVYWRASTHSRDVYQRLGYDDQYRVPWHPSLLPENRVALLENPGDSEVLQVVADDPIHTIDIPINTPHDWKDFTRAQVQSIWEAWKAYYDRTCHLRSANLPPDDPIFSELLGRKGDLRAEGLDREQDKADCLTKLMVGNPGLKKAKETYQRKAAKYQELQEALNAQADQDKEQEEEEEEEDKQEEVRQGEEQEQEEEEQEEDQHQHQHQHQHQEEEEEDQPGPQPQPEGVSEIQFEVEEDWEEMILDQDEEGEDEWQIVDVDMEYAEEEQDDEEVKGLLIPNYL</sequence>